<comment type="caution">
    <text evidence="1">The sequence shown here is derived from an EMBL/GenBank/DDBJ whole genome shotgun (WGS) entry which is preliminary data.</text>
</comment>
<dbReference type="AlphaFoldDB" id="A0A1G1WQN1"/>
<dbReference type="EMBL" id="MHCX01000009">
    <property type="protein sequence ID" value="OGY30066.1"/>
    <property type="molecule type" value="Genomic_DNA"/>
</dbReference>
<reference evidence="1 2" key="1">
    <citation type="journal article" date="2016" name="Nat. Commun.">
        <title>Thousands of microbial genomes shed light on interconnected biogeochemical processes in an aquifer system.</title>
        <authorList>
            <person name="Anantharaman K."/>
            <person name="Brown C.T."/>
            <person name="Hug L.A."/>
            <person name="Sharon I."/>
            <person name="Castelle C.J."/>
            <person name="Probst A.J."/>
            <person name="Thomas B.C."/>
            <person name="Singh A."/>
            <person name="Wilkins M.J."/>
            <person name="Karaoz U."/>
            <person name="Brodie E.L."/>
            <person name="Williams K.H."/>
            <person name="Hubbard S.S."/>
            <person name="Banfield J.F."/>
        </authorList>
    </citation>
    <scope>NUCLEOTIDE SEQUENCE [LARGE SCALE GENOMIC DNA]</scope>
</reference>
<sequence>MPGLQQMKIPVQLGSLPERFLRFLTLELVLDYQGTSRRFRFSAPTMGLCEPTARSCISYGKVSSGRSEGKELGKARFQFPGLLVEFENVKLFFDEGGRLERIVVNYRYVANRTLPKVINSIALTPGERSATVQVADHAGFRLSFPDTEEGTHKIS</sequence>
<evidence type="ECO:0000313" key="2">
    <source>
        <dbReference type="Proteomes" id="UP000177821"/>
    </source>
</evidence>
<evidence type="ECO:0000313" key="1">
    <source>
        <dbReference type="EMBL" id="OGY30066.1"/>
    </source>
</evidence>
<dbReference type="Proteomes" id="UP000177821">
    <property type="component" value="Unassembled WGS sequence"/>
</dbReference>
<name>A0A1G1WQN1_9BACT</name>
<proteinExistence type="predicted"/>
<protein>
    <submittedName>
        <fullName evidence="1">Uncharacterized protein</fullName>
    </submittedName>
</protein>
<accession>A0A1G1WQN1</accession>
<gene>
    <name evidence="1" type="ORF">A3J50_04200</name>
</gene>
<organism evidence="1 2">
    <name type="scientific">Candidatus Woykebacteria bacterium RIFCSPHIGHO2_02_FULL_43_16b</name>
    <dbReference type="NCBI Taxonomy" id="1802601"/>
    <lineage>
        <taxon>Bacteria</taxon>
        <taxon>Candidatus Woykeibacteriota</taxon>
    </lineage>
</organism>